<dbReference type="EMBL" id="JEMA01000440">
    <property type="protein sequence ID" value="KYF69933.1"/>
    <property type="molecule type" value="Genomic_DNA"/>
</dbReference>
<gene>
    <name evidence="2" type="ORF">BE15_40285</name>
</gene>
<feature type="signal peptide" evidence="1">
    <location>
        <begin position="1"/>
        <end position="18"/>
    </location>
</feature>
<proteinExistence type="predicted"/>
<protein>
    <recommendedName>
        <fullName evidence="4">Secreted protein</fullName>
    </recommendedName>
</protein>
<dbReference type="OrthoDB" id="5519832at2"/>
<dbReference type="PROSITE" id="PS51257">
    <property type="entry name" value="PROKAR_LIPOPROTEIN"/>
    <property type="match status" value="1"/>
</dbReference>
<evidence type="ECO:0000313" key="3">
    <source>
        <dbReference type="Proteomes" id="UP000075260"/>
    </source>
</evidence>
<keyword evidence="1" id="KW-0732">Signal</keyword>
<dbReference type="Proteomes" id="UP000075260">
    <property type="component" value="Unassembled WGS sequence"/>
</dbReference>
<sequence>MKKIMILGVLLASLGAVGCQGAYTSIRQIDGTRYQVTRSKQGFFKTTGTLLDCQARGDAMTCTEVSDL</sequence>
<evidence type="ECO:0000313" key="2">
    <source>
        <dbReference type="EMBL" id="KYF69933.1"/>
    </source>
</evidence>
<evidence type="ECO:0008006" key="4">
    <source>
        <dbReference type="Google" id="ProtNLM"/>
    </source>
</evidence>
<accession>A0A150QPN2</accession>
<dbReference type="AlphaFoldDB" id="A0A150QPN2"/>
<name>A0A150QPN2_SORCE</name>
<dbReference type="RefSeq" id="WP_061607997.1">
    <property type="nucleotide sequence ID" value="NZ_CP162579.1"/>
</dbReference>
<organism evidence="2 3">
    <name type="scientific">Sorangium cellulosum</name>
    <name type="common">Polyangium cellulosum</name>
    <dbReference type="NCBI Taxonomy" id="56"/>
    <lineage>
        <taxon>Bacteria</taxon>
        <taxon>Pseudomonadati</taxon>
        <taxon>Myxococcota</taxon>
        <taxon>Polyangia</taxon>
        <taxon>Polyangiales</taxon>
        <taxon>Polyangiaceae</taxon>
        <taxon>Sorangium</taxon>
    </lineage>
</organism>
<reference evidence="2 3" key="1">
    <citation type="submission" date="2014-02" db="EMBL/GenBank/DDBJ databases">
        <title>The small core and large imbalanced accessory genome model reveals a collaborative survival strategy of Sorangium cellulosum strains in nature.</title>
        <authorList>
            <person name="Han K."/>
            <person name="Peng R."/>
            <person name="Blom J."/>
            <person name="Li Y.-Z."/>
        </authorList>
    </citation>
    <scope>NUCLEOTIDE SEQUENCE [LARGE SCALE GENOMIC DNA]</scope>
    <source>
        <strain evidence="2 3">So0008-312</strain>
    </source>
</reference>
<comment type="caution">
    <text evidence="2">The sequence shown here is derived from an EMBL/GenBank/DDBJ whole genome shotgun (WGS) entry which is preliminary data.</text>
</comment>
<feature type="chain" id="PRO_5007567153" description="Secreted protein" evidence="1">
    <location>
        <begin position="19"/>
        <end position="68"/>
    </location>
</feature>
<evidence type="ECO:0000256" key="1">
    <source>
        <dbReference type="SAM" id="SignalP"/>
    </source>
</evidence>